<reference evidence="2" key="1">
    <citation type="submission" date="2017-07" db="EMBL/GenBank/DDBJ databases">
        <title>Taro Niue Genome Assembly and Annotation.</title>
        <authorList>
            <person name="Atibalentja N."/>
            <person name="Keating K."/>
            <person name="Fields C.J."/>
        </authorList>
    </citation>
    <scope>NUCLEOTIDE SEQUENCE</scope>
    <source>
        <strain evidence="2">Niue_2</strain>
        <tissue evidence="2">Leaf</tissue>
    </source>
</reference>
<proteinExistence type="predicted"/>
<accession>A0A843W5F9</accession>
<dbReference type="EMBL" id="NMUH01002821">
    <property type="protein sequence ID" value="MQM02238.1"/>
    <property type="molecule type" value="Genomic_DNA"/>
</dbReference>
<feature type="non-terminal residue" evidence="2">
    <location>
        <position position="1"/>
    </location>
</feature>
<gene>
    <name evidence="2" type="ORF">Taro_035006</name>
</gene>
<feature type="region of interest" description="Disordered" evidence="1">
    <location>
        <begin position="1"/>
        <end position="27"/>
    </location>
</feature>
<dbReference type="PANTHER" id="PTHR10721:SF1">
    <property type="entry name" value="MITOCHONDRIAL IMPORT INNER MEMBRANE TRANSLOCASE SUBUNIT TIM44"/>
    <property type="match status" value="1"/>
</dbReference>
<dbReference type="PANTHER" id="PTHR10721">
    <property type="entry name" value="MITOCHONDRIAL IMPORT INNER MEMBRANE TRANSLOCASE SUBUNIT TIM44"/>
    <property type="match status" value="1"/>
</dbReference>
<protein>
    <submittedName>
        <fullName evidence="2">Uncharacterized protein</fullName>
    </submittedName>
</protein>
<dbReference type="OrthoDB" id="10265990at2759"/>
<keyword evidence="3" id="KW-1185">Reference proteome</keyword>
<comment type="caution">
    <text evidence="2">The sequence shown here is derived from an EMBL/GenBank/DDBJ whole genome shotgun (WGS) entry which is preliminary data.</text>
</comment>
<dbReference type="AlphaFoldDB" id="A0A843W5F9"/>
<dbReference type="GO" id="GO:0051087">
    <property type="term" value="F:protein-folding chaperone binding"/>
    <property type="evidence" value="ECO:0007669"/>
    <property type="project" value="TreeGrafter"/>
</dbReference>
<feature type="compositionally biased region" description="Low complexity" evidence="1">
    <location>
        <begin position="89"/>
        <end position="105"/>
    </location>
</feature>
<feature type="region of interest" description="Disordered" evidence="1">
    <location>
        <begin position="67"/>
        <end position="115"/>
    </location>
</feature>
<sequence length="255" mass="28167">NPEFQQSIKEFNEKVGGMKENLKTRTKETTEKLYKHVDNIWTEAEATTKKVSAEVKGKISAATEEVKETLQLGKESSGASNPSASFDAGTDGSSTSTGRQTTQDTNSSSFKESAGPSEKLYGWLKSTISSTSPKLSTAFQKVKDAKVADLAKKGYDLVKDELTGSPSKRKRLQYASANVSNEERSARTDIVVVPSKQSKWGKKWEAFKDKMQGHPIFKHISGLSEPVVTKGQEFAEDVRERWETSDNPVVHKVQE</sequence>
<dbReference type="Gene3D" id="1.20.120.20">
    <property type="entry name" value="Apolipoprotein"/>
    <property type="match status" value="1"/>
</dbReference>
<dbReference type="GO" id="GO:0030150">
    <property type="term" value="P:protein import into mitochondrial matrix"/>
    <property type="evidence" value="ECO:0007669"/>
    <property type="project" value="TreeGrafter"/>
</dbReference>
<organism evidence="2 3">
    <name type="scientific">Colocasia esculenta</name>
    <name type="common">Wild taro</name>
    <name type="synonym">Arum esculentum</name>
    <dbReference type="NCBI Taxonomy" id="4460"/>
    <lineage>
        <taxon>Eukaryota</taxon>
        <taxon>Viridiplantae</taxon>
        <taxon>Streptophyta</taxon>
        <taxon>Embryophyta</taxon>
        <taxon>Tracheophyta</taxon>
        <taxon>Spermatophyta</taxon>
        <taxon>Magnoliopsida</taxon>
        <taxon>Liliopsida</taxon>
        <taxon>Araceae</taxon>
        <taxon>Aroideae</taxon>
        <taxon>Colocasieae</taxon>
        <taxon>Colocasia</taxon>
    </lineage>
</organism>
<evidence type="ECO:0000313" key="3">
    <source>
        <dbReference type="Proteomes" id="UP000652761"/>
    </source>
</evidence>
<evidence type="ECO:0000256" key="1">
    <source>
        <dbReference type="SAM" id="MobiDB-lite"/>
    </source>
</evidence>
<dbReference type="GO" id="GO:0005743">
    <property type="term" value="C:mitochondrial inner membrane"/>
    <property type="evidence" value="ECO:0007669"/>
    <property type="project" value="TreeGrafter"/>
</dbReference>
<evidence type="ECO:0000313" key="2">
    <source>
        <dbReference type="EMBL" id="MQM02238.1"/>
    </source>
</evidence>
<dbReference type="Proteomes" id="UP000652761">
    <property type="component" value="Unassembled WGS sequence"/>
</dbReference>
<dbReference type="InterPro" id="IPR039544">
    <property type="entry name" value="Tim44-like"/>
</dbReference>
<feature type="compositionally biased region" description="Basic and acidic residues" evidence="1">
    <location>
        <begin position="10"/>
        <end position="27"/>
    </location>
</feature>
<name>A0A843W5F9_COLES</name>